<dbReference type="AlphaFoldDB" id="A0A2A5JP73"/>
<name>A0A2A5JP73_PSEO7</name>
<comment type="caution">
    <text evidence="1">The sequence shown here is derived from an EMBL/GenBank/DDBJ whole genome shotgun (WGS) entry which is preliminary data.</text>
</comment>
<sequence>MTKEKYVEEDDYYTQGFEKEGVVSIWLGVEAADESVEVDVLQDLCGVGYYDLANQESEYIESGVVDIAELFTEISYASSFEKSAIDSAKSIGITKAKWLVCQFDFDYDPKKTTRSVQSDPVFIGSFAYEEDD</sequence>
<reference evidence="2" key="1">
    <citation type="journal article" date="2019" name="Genome Announc.">
        <title>Draft Genome Sequence of Pseudoalteromonas piscicida Strain 36Y ROTHPW, an Hypersaline Seawater Isolate from the South Coast of Sonora, Mexico.</title>
        <authorList>
            <person name="Sanchez-Diaz R."/>
            <person name="Molina-Garza Z.J."/>
            <person name="Cruz-Suarez L.E."/>
            <person name="Selvin J."/>
            <person name="Kiran G.S."/>
            <person name="Ibarra-Gamez J.C."/>
            <person name="Gomez-Gil B."/>
            <person name="Galaviz-Silva L."/>
        </authorList>
    </citation>
    <scope>NUCLEOTIDE SEQUENCE [LARGE SCALE GENOMIC DNA]</scope>
    <source>
        <strain evidence="2">36Y_RITHPW</strain>
    </source>
</reference>
<proteinExistence type="predicted"/>
<dbReference type="OrthoDB" id="8851623at2"/>
<dbReference type="EMBL" id="NKHF01000064">
    <property type="protein sequence ID" value="PCK31061.1"/>
    <property type="molecule type" value="Genomic_DNA"/>
</dbReference>
<accession>A0A2A5JP73</accession>
<dbReference type="InterPro" id="IPR025560">
    <property type="entry name" value="Imm22"/>
</dbReference>
<evidence type="ECO:0000313" key="2">
    <source>
        <dbReference type="Proteomes" id="UP000228621"/>
    </source>
</evidence>
<protein>
    <recommendedName>
        <fullName evidence="3">Immunity protein 22</fullName>
    </recommendedName>
</protein>
<evidence type="ECO:0000313" key="1">
    <source>
        <dbReference type="EMBL" id="PCK31061.1"/>
    </source>
</evidence>
<keyword evidence="2" id="KW-1185">Reference proteome</keyword>
<dbReference type="Pfam" id="PF14112">
    <property type="entry name" value="DUF4284"/>
    <property type="match status" value="1"/>
</dbReference>
<dbReference type="RefSeq" id="WP_099642741.1">
    <property type="nucleotide sequence ID" value="NZ_NKHF01000064.1"/>
</dbReference>
<gene>
    <name evidence="1" type="ORF">CEX98_14285</name>
</gene>
<organism evidence="1 2">
    <name type="scientific">Pseudoalteromonas piscicida</name>
    <dbReference type="NCBI Taxonomy" id="43662"/>
    <lineage>
        <taxon>Bacteria</taxon>
        <taxon>Pseudomonadati</taxon>
        <taxon>Pseudomonadota</taxon>
        <taxon>Gammaproteobacteria</taxon>
        <taxon>Alteromonadales</taxon>
        <taxon>Pseudoalteromonadaceae</taxon>
        <taxon>Pseudoalteromonas</taxon>
    </lineage>
</organism>
<dbReference type="Proteomes" id="UP000228621">
    <property type="component" value="Unassembled WGS sequence"/>
</dbReference>
<evidence type="ECO:0008006" key="3">
    <source>
        <dbReference type="Google" id="ProtNLM"/>
    </source>
</evidence>